<evidence type="ECO:0000313" key="1">
    <source>
        <dbReference type="EMBL" id="ONI35348.1"/>
    </source>
</evidence>
<evidence type="ECO:0000313" key="2">
    <source>
        <dbReference type="Proteomes" id="UP000006882"/>
    </source>
</evidence>
<name>M5Y0A4_PRUPE</name>
<sequence>MRTYVKLFAGCMHGWLAGCMVTQIKTSSKIPLASTLDLIAICFESCYLWFASFLVSGWLNLCRPYMPNVLEKYPGSNAFCTLVI</sequence>
<dbReference type="HOGENOM" id="CLU_2531726_0_0_1"/>
<dbReference type="Proteomes" id="UP000006882">
    <property type="component" value="Chromosome G1"/>
</dbReference>
<reference evidence="1 2" key="1">
    <citation type="journal article" date="2013" name="Nat. Genet.">
        <title>The high-quality draft genome of peach (Prunus persica) identifies unique patterns of genetic diversity, domestication and genome evolution.</title>
        <authorList>
            <consortium name="International Peach Genome Initiative"/>
            <person name="Verde I."/>
            <person name="Abbott A.G."/>
            <person name="Scalabrin S."/>
            <person name="Jung S."/>
            <person name="Shu S."/>
            <person name="Marroni F."/>
            <person name="Zhebentyayeva T."/>
            <person name="Dettori M.T."/>
            <person name="Grimwood J."/>
            <person name="Cattonaro F."/>
            <person name="Zuccolo A."/>
            <person name="Rossini L."/>
            <person name="Jenkins J."/>
            <person name="Vendramin E."/>
            <person name="Meisel L.A."/>
            <person name="Decroocq V."/>
            <person name="Sosinski B."/>
            <person name="Prochnik S."/>
            <person name="Mitros T."/>
            <person name="Policriti A."/>
            <person name="Cipriani G."/>
            <person name="Dondini L."/>
            <person name="Ficklin S."/>
            <person name="Goodstein D.M."/>
            <person name="Xuan P."/>
            <person name="Del Fabbro C."/>
            <person name="Aramini V."/>
            <person name="Copetti D."/>
            <person name="Gonzalez S."/>
            <person name="Horner D.S."/>
            <person name="Falchi R."/>
            <person name="Lucas S."/>
            <person name="Mica E."/>
            <person name="Maldonado J."/>
            <person name="Lazzari B."/>
            <person name="Bielenberg D."/>
            <person name="Pirona R."/>
            <person name="Miculan M."/>
            <person name="Barakat A."/>
            <person name="Testolin R."/>
            <person name="Stella A."/>
            <person name="Tartarini S."/>
            <person name="Tonutti P."/>
            <person name="Arus P."/>
            <person name="Orellana A."/>
            <person name="Wells C."/>
            <person name="Main D."/>
            <person name="Vizzotto G."/>
            <person name="Silva H."/>
            <person name="Salamini F."/>
            <person name="Schmutz J."/>
            <person name="Morgante M."/>
            <person name="Rokhsar D.S."/>
        </authorList>
    </citation>
    <scope>NUCLEOTIDE SEQUENCE [LARGE SCALE GENOMIC DNA]</scope>
    <source>
        <strain evidence="2">cv. Nemared</strain>
    </source>
</reference>
<organism evidence="1 2">
    <name type="scientific">Prunus persica</name>
    <name type="common">Peach</name>
    <name type="synonym">Amygdalus persica</name>
    <dbReference type="NCBI Taxonomy" id="3760"/>
    <lineage>
        <taxon>Eukaryota</taxon>
        <taxon>Viridiplantae</taxon>
        <taxon>Streptophyta</taxon>
        <taxon>Embryophyta</taxon>
        <taxon>Tracheophyta</taxon>
        <taxon>Spermatophyta</taxon>
        <taxon>Magnoliopsida</taxon>
        <taxon>eudicotyledons</taxon>
        <taxon>Gunneridae</taxon>
        <taxon>Pentapetalae</taxon>
        <taxon>rosids</taxon>
        <taxon>fabids</taxon>
        <taxon>Rosales</taxon>
        <taxon>Rosaceae</taxon>
        <taxon>Amygdaloideae</taxon>
        <taxon>Amygdaleae</taxon>
        <taxon>Prunus</taxon>
    </lineage>
</organism>
<accession>M5Y0A4</accession>
<proteinExistence type="predicted"/>
<dbReference type="PROSITE" id="PS51257">
    <property type="entry name" value="PROKAR_LIPOPROTEIN"/>
    <property type="match status" value="1"/>
</dbReference>
<dbReference type="AlphaFoldDB" id="M5Y0A4"/>
<dbReference type="Gramene" id="ONI35348">
    <property type="protein sequence ID" value="ONI35348"/>
    <property type="gene ID" value="PRUPE_1G531200"/>
</dbReference>
<keyword evidence="2" id="KW-1185">Reference proteome</keyword>
<protein>
    <submittedName>
        <fullName evidence="1">Uncharacterized protein</fullName>
    </submittedName>
</protein>
<gene>
    <name evidence="1" type="ORF">PRUPE_1G531200</name>
</gene>
<dbReference type="EMBL" id="CM007651">
    <property type="protein sequence ID" value="ONI35348.1"/>
    <property type="molecule type" value="Genomic_DNA"/>
</dbReference>